<keyword evidence="8" id="KW-0732">Signal</keyword>
<keyword evidence="5" id="KW-0325">Glycoprotein</keyword>
<feature type="signal peptide" evidence="8">
    <location>
        <begin position="1"/>
        <end position="17"/>
    </location>
</feature>
<dbReference type="InterPro" id="IPR000560">
    <property type="entry name" value="His_Pase_clade-2"/>
</dbReference>
<feature type="active site" description="Nucleophile" evidence="6">
    <location>
        <position position="77"/>
    </location>
</feature>
<dbReference type="InterPro" id="IPR016274">
    <property type="entry name" value="Histidine_acid_Pase_euk"/>
</dbReference>
<comment type="similarity">
    <text evidence="2">Belongs to the histidine acid phosphatase family.</text>
</comment>
<dbReference type="GO" id="GO:0009277">
    <property type="term" value="C:fungal-type cell wall"/>
    <property type="evidence" value="ECO:0007669"/>
    <property type="project" value="TreeGrafter"/>
</dbReference>
<accession>A0A1B7TID7</accession>
<evidence type="ECO:0000256" key="2">
    <source>
        <dbReference type="ARBA" id="ARBA00005375"/>
    </source>
</evidence>
<dbReference type="CDD" id="cd07061">
    <property type="entry name" value="HP_HAP_like"/>
    <property type="match status" value="1"/>
</dbReference>
<evidence type="ECO:0000256" key="8">
    <source>
        <dbReference type="SAM" id="SignalP"/>
    </source>
</evidence>
<feature type="chain" id="PRO_5008598758" description="acid phosphatase" evidence="8">
    <location>
        <begin position="18"/>
        <end position="448"/>
    </location>
</feature>
<dbReference type="Proteomes" id="UP000092321">
    <property type="component" value="Unassembled WGS sequence"/>
</dbReference>
<keyword evidence="10" id="KW-1185">Reference proteome</keyword>
<dbReference type="EMBL" id="LXPE01000003">
    <property type="protein sequence ID" value="OBA28504.1"/>
    <property type="molecule type" value="Genomic_DNA"/>
</dbReference>
<reference evidence="10" key="1">
    <citation type="journal article" date="2016" name="Proc. Natl. Acad. Sci. U.S.A.">
        <title>Comparative genomics of biotechnologically important yeasts.</title>
        <authorList>
            <person name="Riley R."/>
            <person name="Haridas S."/>
            <person name="Wolfe K.H."/>
            <person name="Lopes M.R."/>
            <person name="Hittinger C.T."/>
            <person name="Goeker M."/>
            <person name="Salamov A.A."/>
            <person name="Wisecaver J.H."/>
            <person name="Long T.M."/>
            <person name="Calvey C.H."/>
            <person name="Aerts A.L."/>
            <person name="Barry K.W."/>
            <person name="Choi C."/>
            <person name="Clum A."/>
            <person name="Coughlan A.Y."/>
            <person name="Deshpande S."/>
            <person name="Douglass A.P."/>
            <person name="Hanson S.J."/>
            <person name="Klenk H.-P."/>
            <person name="LaButti K.M."/>
            <person name="Lapidus A."/>
            <person name="Lindquist E.A."/>
            <person name="Lipzen A.M."/>
            <person name="Meier-Kolthoff J.P."/>
            <person name="Ohm R.A."/>
            <person name="Otillar R.P."/>
            <person name="Pangilinan J.L."/>
            <person name="Peng Y."/>
            <person name="Rokas A."/>
            <person name="Rosa C.A."/>
            <person name="Scheuner C."/>
            <person name="Sibirny A.A."/>
            <person name="Slot J.C."/>
            <person name="Stielow J.B."/>
            <person name="Sun H."/>
            <person name="Kurtzman C.P."/>
            <person name="Blackwell M."/>
            <person name="Grigoriev I.V."/>
            <person name="Jeffries T.W."/>
        </authorList>
    </citation>
    <scope>NUCLEOTIDE SEQUENCE [LARGE SCALE GENOMIC DNA]</scope>
    <source>
        <strain evidence="10">NRRL Y-1626</strain>
    </source>
</reference>
<dbReference type="PANTHER" id="PTHR20963:SF18">
    <property type="entry name" value="ACID PHOSPHATASE PHO11-RELATED"/>
    <property type="match status" value="1"/>
</dbReference>
<comment type="caution">
    <text evidence="9">The sequence shown here is derived from an EMBL/GenBank/DDBJ whole genome shotgun (WGS) entry which is preliminary data.</text>
</comment>
<evidence type="ECO:0000313" key="9">
    <source>
        <dbReference type="EMBL" id="OBA28504.1"/>
    </source>
</evidence>
<dbReference type="InterPro" id="IPR033379">
    <property type="entry name" value="Acid_Pase_AS"/>
</dbReference>
<evidence type="ECO:0000256" key="7">
    <source>
        <dbReference type="PIRSR" id="PIRSR000894-2"/>
    </source>
</evidence>
<evidence type="ECO:0000256" key="3">
    <source>
        <dbReference type="ARBA" id="ARBA00012646"/>
    </source>
</evidence>
<dbReference type="Gene3D" id="3.40.50.1240">
    <property type="entry name" value="Phosphoglycerate mutase-like"/>
    <property type="match status" value="1"/>
</dbReference>
<evidence type="ECO:0000256" key="4">
    <source>
        <dbReference type="ARBA" id="ARBA00022801"/>
    </source>
</evidence>
<organism evidence="9 10">
    <name type="scientific">Hanseniaspora valbyensis NRRL Y-1626</name>
    <dbReference type="NCBI Taxonomy" id="766949"/>
    <lineage>
        <taxon>Eukaryota</taxon>
        <taxon>Fungi</taxon>
        <taxon>Dikarya</taxon>
        <taxon>Ascomycota</taxon>
        <taxon>Saccharomycotina</taxon>
        <taxon>Saccharomycetes</taxon>
        <taxon>Saccharomycodales</taxon>
        <taxon>Saccharomycodaceae</taxon>
        <taxon>Hanseniaspora</taxon>
    </lineage>
</organism>
<keyword evidence="4" id="KW-0378">Hydrolase</keyword>
<dbReference type="InterPro" id="IPR029033">
    <property type="entry name" value="His_PPase_superfam"/>
</dbReference>
<comment type="catalytic activity">
    <reaction evidence="1">
        <text>a phosphate monoester + H2O = an alcohol + phosphate</text>
        <dbReference type="Rhea" id="RHEA:15017"/>
        <dbReference type="ChEBI" id="CHEBI:15377"/>
        <dbReference type="ChEBI" id="CHEBI:30879"/>
        <dbReference type="ChEBI" id="CHEBI:43474"/>
        <dbReference type="ChEBI" id="CHEBI:67140"/>
        <dbReference type="EC" id="3.1.3.2"/>
    </reaction>
</comment>
<feature type="non-terminal residue" evidence="9">
    <location>
        <position position="448"/>
    </location>
</feature>
<dbReference type="PANTHER" id="PTHR20963">
    <property type="entry name" value="MULTIPLE INOSITOL POLYPHOSPHATE PHOSPHATASE-RELATED"/>
    <property type="match status" value="1"/>
</dbReference>
<dbReference type="EC" id="3.1.3.2" evidence="3"/>
<keyword evidence="7" id="KW-1015">Disulfide bond</keyword>
<feature type="disulfide bond" evidence="7">
    <location>
        <begin position="271"/>
        <end position="284"/>
    </location>
</feature>
<evidence type="ECO:0000256" key="1">
    <source>
        <dbReference type="ARBA" id="ARBA00000032"/>
    </source>
</evidence>
<feature type="disulfide bond" evidence="7">
    <location>
        <begin position="66"/>
        <end position="394"/>
    </location>
</feature>
<feature type="active site" description="Proton donor" evidence="6">
    <location>
        <position position="345"/>
    </location>
</feature>
<proteinExistence type="inferred from homology"/>
<dbReference type="AlphaFoldDB" id="A0A1B7TID7"/>
<name>A0A1B7TID7_9ASCO</name>
<dbReference type="PIRSF" id="PIRSF000894">
    <property type="entry name" value="Acid_phosphatase"/>
    <property type="match status" value="1"/>
</dbReference>
<dbReference type="OrthoDB" id="6509975at2759"/>
<sequence length="448" mass="49414">MYSQTLLAALAASTVSAVSLFGTSSSATEQKDQTALFPFLAGAAPYFEYPLGSDYYKIDTAIPDTCTLKQVQVMARHGERYPSVGTGTKILSLYNSKIANLSKSALTDNEYLGFLLDPTYEFFLPNNASLELLTTTNNSITGPLNIYAGERTAMKFGEDFVEKYSDLIGDKLPIFAASNKRVYDTAVDFGDVLSQHTGVEIEMQVLNELAKTGANTLTPEETCDVWDFPVHEDIVDAFDTSYLDDIADRINNATTGLNLSSSDASLLFSWCAYEINVAGYSPMCEVFTQKELVLNAYYDDLSSFYSDGPGNPLVKSIGSIFLNASTTLLKDPPSEYSAYLSFAHDVNLQHMMAAVGLFDTGVLMNSTFEYRNTVYKKSWMTPMGARFILENYECNNSSYVRYVINDAVVPVPNCSSGPGFSCEINDYYQYTEDRMSNITDFATACNIT</sequence>
<dbReference type="PROSITE" id="PS00616">
    <property type="entry name" value="HIS_ACID_PHOSPHAT_1"/>
    <property type="match status" value="1"/>
</dbReference>
<gene>
    <name evidence="9" type="ORF">HANVADRAFT_51407</name>
</gene>
<protein>
    <recommendedName>
        <fullName evidence="3">acid phosphatase</fullName>
        <ecNumber evidence="3">3.1.3.2</ecNumber>
    </recommendedName>
</protein>
<feature type="disulfide bond" evidence="7">
    <location>
        <begin position="414"/>
        <end position="422"/>
    </location>
</feature>
<dbReference type="GO" id="GO:0003993">
    <property type="term" value="F:acid phosphatase activity"/>
    <property type="evidence" value="ECO:0007669"/>
    <property type="project" value="UniProtKB-EC"/>
</dbReference>
<evidence type="ECO:0000256" key="5">
    <source>
        <dbReference type="ARBA" id="ARBA00023180"/>
    </source>
</evidence>
<evidence type="ECO:0000313" key="10">
    <source>
        <dbReference type="Proteomes" id="UP000092321"/>
    </source>
</evidence>
<evidence type="ECO:0000256" key="6">
    <source>
        <dbReference type="PIRSR" id="PIRSR000894-1"/>
    </source>
</evidence>
<dbReference type="SUPFAM" id="SSF53254">
    <property type="entry name" value="Phosphoglycerate mutase-like"/>
    <property type="match status" value="1"/>
</dbReference>
<dbReference type="Pfam" id="PF00328">
    <property type="entry name" value="His_Phos_2"/>
    <property type="match status" value="1"/>
</dbReference>